<keyword evidence="2" id="KW-1185">Reference proteome</keyword>
<dbReference type="Proteomes" id="UP000765509">
    <property type="component" value="Unassembled WGS sequence"/>
</dbReference>
<accession>A0A9Q3PMW2</accession>
<proteinExistence type="predicted"/>
<sequence length="325" mass="37281">MEINVTLSSFSFLNVICQRFKEEGIPIVDGISEALYNFFKDLEELKFEMWAHCDAIQLAIESKPPEDIPNALHCFISIHDSEPFELVTDVDQQREEFDSAVTELYDNLYSLKRDRFVTFGCSNLINETFPQPLLDSIYLVFIYHRPLSTHLLQDLDSLKAMLLPPPPIIPGKKGPVNVGLVNQEAESNDNYVDLLALYHSFMEIKKKHDMCNSKTKPETKQKIENHEDNNNQAHHKRNLTQCKRQHIHDSKQIMSQLGHSNAAYKNFSTISIDKKSPNASWLKLPSISTLLHSYVLIDKTQKALLPVRIYEITPFEVSSGHSQIL</sequence>
<reference evidence="1" key="1">
    <citation type="submission" date="2021-03" db="EMBL/GenBank/DDBJ databases">
        <title>Draft genome sequence of rust myrtle Austropuccinia psidii MF-1, a brazilian biotype.</title>
        <authorList>
            <person name="Quecine M.C."/>
            <person name="Pachon D.M.R."/>
            <person name="Bonatelli M.L."/>
            <person name="Correr F.H."/>
            <person name="Franceschini L.M."/>
            <person name="Leite T.F."/>
            <person name="Margarido G.R.A."/>
            <person name="Almeida C.A."/>
            <person name="Ferrarezi J.A."/>
            <person name="Labate C.A."/>
        </authorList>
    </citation>
    <scope>NUCLEOTIDE SEQUENCE</scope>
    <source>
        <strain evidence="1">MF-1</strain>
    </source>
</reference>
<dbReference type="EMBL" id="AVOT02078813">
    <property type="protein sequence ID" value="MBW0566257.1"/>
    <property type="molecule type" value="Genomic_DNA"/>
</dbReference>
<dbReference type="OrthoDB" id="2015333at2759"/>
<protein>
    <submittedName>
        <fullName evidence="1">Uncharacterized protein</fullName>
    </submittedName>
</protein>
<evidence type="ECO:0000313" key="1">
    <source>
        <dbReference type="EMBL" id="MBW0566257.1"/>
    </source>
</evidence>
<dbReference type="AlphaFoldDB" id="A0A9Q3PMW2"/>
<organism evidence="1 2">
    <name type="scientific">Austropuccinia psidii MF-1</name>
    <dbReference type="NCBI Taxonomy" id="1389203"/>
    <lineage>
        <taxon>Eukaryota</taxon>
        <taxon>Fungi</taxon>
        <taxon>Dikarya</taxon>
        <taxon>Basidiomycota</taxon>
        <taxon>Pucciniomycotina</taxon>
        <taxon>Pucciniomycetes</taxon>
        <taxon>Pucciniales</taxon>
        <taxon>Sphaerophragmiaceae</taxon>
        <taxon>Austropuccinia</taxon>
    </lineage>
</organism>
<gene>
    <name evidence="1" type="ORF">O181_105972</name>
</gene>
<name>A0A9Q3PMW2_9BASI</name>
<evidence type="ECO:0000313" key="2">
    <source>
        <dbReference type="Proteomes" id="UP000765509"/>
    </source>
</evidence>
<comment type="caution">
    <text evidence="1">The sequence shown here is derived from an EMBL/GenBank/DDBJ whole genome shotgun (WGS) entry which is preliminary data.</text>
</comment>